<dbReference type="PROSITE" id="PS50088">
    <property type="entry name" value="ANK_REPEAT"/>
    <property type="match status" value="10"/>
</dbReference>
<feature type="repeat" description="ANK" evidence="3">
    <location>
        <begin position="1476"/>
        <end position="1508"/>
    </location>
</feature>
<evidence type="ECO:0000313" key="6">
    <source>
        <dbReference type="Proteomes" id="UP001168821"/>
    </source>
</evidence>
<name>A0AA38MIH2_9CUCU</name>
<dbReference type="Pfam" id="PF00023">
    <property type="entry name" value="Ank"/>
    <property type="match status" value="1"/>
</dbReference>
<feature type="repeat" description="ANK" evidence="3">
    <location>
        <begin position="1244"/>
        <end position="1276"/>
    </location>
</feature>
<dbReference type="Pfam" id="PF12796">
    <property type="entry name" value="Ank_2"/>
    <property type="match status" value="4"/>
</dbReference>
<gene>
    <name evidence="5" type="ORF">Zmor_009973</name>
</gene>
<feature type="repeat" description="ANK" evidence="3">
    <location>
        <begin position="1375"/>
        <end position="1409"/>
    </location>
</feature>
<dbReference type="Pfam" id="PF13637">
    <property type="entry name" value="Ank_4"/>
    <property type="match status" value="1"/>
</dbReference>
<evidence type="ECO:0000313" key="5">
    <source>
        <dbReference type="EMBL" id="KAJ3658220.1"/>
    </source>
</evidence>
<comment type="caution">
    <text evidence="5">The sequence shown here is derived from an EMBL/GenBank/DDBJ whole genome shotgun (WGS) entry which is preliminary data.</text>
</comment>
<keyword evidence="2 3" id="KW-0040">ANK repeat</keyword>
<dbReference type="PRINTS" id="PR01415">
    <property type="entry name" value="ANKYRIN"/>
</dbReference>
<feature type="repeat" description="ANK" evidence="3">
    <location>
        <begin position="1443"/>
        <end position="1475"/>
    </location>
</feature>
<feature type="repeat" description="ANK" evidence="3">
    <location>
        <begin position="1577"/>
        <end position="1611"/>
    </location>
</feature>
<evidence type="ECO:0008006" key="7">
    <source>
        <dbReference type="Google" id="ProtNLM"/>
    </source>
</evidence>
<feature type="repeat" description="ANK" evidence="3">
    <location>
        <begin position="1612"/>
        <end position="1644"/>
    </location>
</feature>
<protein>
    <recommendedName>
        <fullName evidence="7">NACHT domain-containing protein</fullName>
    </recommendedName>
</protein>
<dbReference type="Proteomes" id="UP001168821">
    <property type="component" value="Unassembled WGS sequence"/>
</dbReference>
<organism evidence="5 6">
    <name type="scientific">Zophobas morio</name>
    <dbReference type="NCBI Taxonomy" id="2755281"/>
    <lineage>
        <taxon>Eukaryota</taxon>
        <taxon>Metazoa</taxon>
        <taxon>Ecdysozoa</taxon>
        <taxon>Arthropoda</taxon>
        <taxon>Hexapoda</taxon>
        <taxon>Insecta</taxon>
        <taxon>Pterygota</taxon>
        <taxon>Neoptera</taxon>
        <taxon>Endopterygota</taxon>
        <taxon>Coleoptera</taxon>
        <taxon>Polyphaga</taxon>
        <taxon>Cucujiformia</taxon>
        <taxon>Tenebrionidae</taxon>
        <taxon>Zophobas</taxon>
    </lineage>
</organism>
<keyword evidence="6" id="KW-1185">Reference proteome</keyword>
<dbReference type="Gene3D" id="1.25.40.20">
    <property type="entry name" value="Ankyrin repeat-containing domain"/>
    <property type="match status" value="4"/>
</dbReference>
<feature type="region of interest" description="Disordered" evidence="4">
    <location>
        <begin position="1"/>
        <end position="38"/>
    </location>
</feature>
<feature type="repeat" description="ANK" evidence="3">
    <location>
        <begin position="1410"/>
        <end position="1442"/>
    </location>
</feature>
<feature type="repeat" description="ANK" evidence="3">
    <location>
        <begin position="1544"/>
        <end position="1576"/>
    </location>
</feature>
<evidence type="ECO:0000256" key="4">
    <source>
        <dbReference type="SAM" id="MobiDB-lite"/>
    </source>
</evidence>
<dbReference type="PROSITE" id="PS50297">
    <property type="entry name" value="ANK_REP_REGION"/>
    <property type="match status" value="8"/>
</dbReference>
<dbReference type="PANTHER" id="PTHR24161">
    <property type="entry name" value="ANK_REP_REGION DOMAIN-CONTAINING PROTEIN-RELATED"/>
    <property type="match status" value="1"/>
</dbReference>
<dbReference type="InterPro" id="IPR002110">
    <property type="entry name" value="Ankyrin_rpt"/>
</dbReference>
<dbReference type="EMBL" id="JALNTZ010000003">
    <property type="protein sequence ID" value="KAJ3658220.1"/>
    <property type="molecule type" value="Genomic_DNA"/>
</dbReference>
<reference evidence="5" key="1">
    <citation type="journal article" date="2023" name="G3 (Bethesda)">
        <title>Whole genome assemblies of Zophobas morio and Tenebrio molitor.</title>
        <authorList>
            <person name="Kaur S."/>
            <person name="Stinson S.A."/>
            <person name="diCenzo G.C."/>
        </authorList>
    </citation>
    <scope>NUCLEOTIDE SEQUENCE</scope>
    <source>
        <strain evidence="5">QUZm001</strain>
    </source>
</reference>
<evidence type="ECO:0000256" key="3">
    <source>
        <dbReference type="PROSITE-ProRule" id="PRU00023"/>
    </source>
</evidence>
<feature type="repeat" description="ANK" evidence="3">
    <location>
        <begin position="1342"/>
        <end position="1374"/>
    </location>
</feature>
<proteinExistence type="predicted"/>
<dbReference type="SUPFAM" id="SSF48403">
    <property type="entry name" value="Ankyrin repeat"/>
    <property type="match status" value="2"/>
</dbReference>
<accession>A0AA38MIH2</accession>
<dbReference type="SUPFAM" id="SSF52540">
    <property type="entry name" value="P-loop containing nucleoside triphosphate hydrolases"/>
    <property type="match status" value="1"/>
</dbReference>
<sequence>MDSSSSDTLDEEEDLQSLQKRLKQRKNERRQKILRKKSAVKLQPQQICSATPDEQKNTDHKAQLNLAGNTILQTDPFPTYKKLPGAIDHGKEYEQMMCAFYALKLIRSDEIVNFKMTTNSKNCGVFDDVELQVTFRNTKSVKFLIQLKHKEAAKPISTHHLYTGKQKGDFDVEKYFNSMSSEIDATEDVVCILYTNSPTYIEESAQLSATINITKCAFLECEELLLNSKHIDRRCIFEVESTELNKKFYFFTEQNNIFDTKIQVEEMLRDLVECNIYGSFIHFMSEWWSLNFVLSRDDVIAKLVELTLSPYLKDLSDMKRNAKSENLKQAIMRFQVTIVTTDEDIVNNIWTTVETEDKDYDKARRKFGLKTTEQGKILWYLNKVPLVTKVDASNKPIVLNIVNLMNQATDAKKVVLVGDVALDDFPEMNVFESLFDVIKNFADEPFCDNILDTFEVSLQGRDPICLTQLVEIDPKIAKQFRVDKLLTMSQSELEIGGKKEETPHLHIPRSVSSVFVKLEEILTFYDSRRSQTMVIINCDEKFKDRLAQRNDVTEISDYLTGKYTGSENVVLLSPRKRCTHSQFTKVCEVSGKSNVYLFQVFDDDDCVLLLKKGSEFYSEDTDKSKLVAEMDILNRFDNPLNVLCAPPGMGKSTLMKILYQNCPRDSWAIYTDLITWNSFLLPEPDFELIREYLLHDDDKDFKTILWKNKKMYLFLDGLDEVDNSYLNHVLSFVTKASSRVNVWISSRENLRGTISQTLNVVPIEIQELNHHQQRQYIHEKLQNKYQIDEIETIVTSIFASTDLNNSQQLLGIPLQLHIITEMFLTSDQAYNNIKQKNIFVLTQMYQLFFEGKLESTICKVVSGNQKHQLGMVKIFLKQYEVPALKACLDAVDFDGLGVSSDETEDFLDEIKHNGDKYGIIKQIGESGEAVFDHQTYAEYFACVWFRHNKSKIGWFGRRMFSPRYDNLRVMLDVMLAANNPLHLSIIYKNEDQFMEHLDEIDDEDEGGRRALHLVCTYGTKYSSQSTFSVVPRLHQEPSWYVTMVGALIRDNTNVNDKDNLFGFDCVNYCLEATNLYPIEIILRNKLLTFQDLEERVFEVYSRHVVSHYAAQMGFRHLLSELIDNTPLLREETTLNQFLEAAVKGTRDVTLAPREDNIAIVKTLLSNGLTINDDESVDDLDNILYIACTEGKYDMLDVLVENGARLGGGDTVWHLLSKLDIKDDPRILNLLRSVRTVDVNLKNDESLTALHVSCMHRSFEMTKILLEKNVDVNSVDDYNNNALYYVVRDYGGERPKNTKSKFKDFFPQTTVVDNNATKTTKVDKDIIKLLIDNGIYVNVRNTYGRTPLHFCCENADFKTTEALLEHRALVNTLDKDDNSALHYASTSSTKNTEVLKLLLDKGSNVNTPNSTGLTPLHYACLGGNVDNVKLLLENNAMINFVDEDRNNPLHVALFWNNRNVAKFLIDNGIDINARNGNLKTALHFACENGDYEVTEKLLENNASINVLDKNDKNGLLYASESWESNRDLIKLLLRKGIDIDVPNKNGAPALHLACENGDLEVAEILLERSASVNVLDNDKNTLLHYASAAEGDNEELASLLVKEGVDVNAGNKNGSTALHFACRNGNFKVAKMLIGNKGLVNVLDEEDSNALFYASESWRSNRDIIKLLISEGIDVDVRNKGGVTIGELARINDDVEVLGMLKR</sequence>
<dbReference type="InterPro" id="IPR027417">
    <property type="entry name" value="P-loop_NTPase"/>
</dbReference>
<evidence type="ECO:0000256" key="1">
    <source>
        <dbReference type="ARBA" id="ARBA00022737"/>
    </source>
</evidence>
<dbReference type="InterPro" id="IPR036770">
    <property type="entry name" value="Ankyrin_rpt-contain_sf"/>
</dbReference>
<dbReference type="PANTHER" id="PTHR24161:SF124">
    <property type="entry name" value="TRANSIENT RECEPTOR POTENTIAL CHANNEL PYREXIA"/>
    <property type="match status" value="1"/>
</dbReference>
<dbReference type="SMART" id="SM00248">
    <property type="entry name" value="ANK"/>
    <property type="match status" value="14"/>
</dbReference>
<feature type="repeat" description="ANK" evidence="3">
    <location>
        <begin position="1645"/>
        <end position="1679"/>
    </location>
</feature>
<dbReference type="Gene3D" id="3.40.50.300">
    <property type="entry name" value="P-loop containing nucleotide triphosphate hydrolases"/>
    <property type="match status" value="1"/>
</dbReference>
<feature type="compositionally biased region" description="Basic residues" evidence="4">
    <location>
        <begin position="20"/>
        <end position="38"/>
    </location>
</feature>
<keyword evidence="1" id="KW-0677">Repeat</keyword>
<evidence type="ECO:0000256" key="2">
    <source>
        <dbReference type="ARBA" id="ARBA00023043"/>
    </source>
</evidence>